<evidence type="ECO:0000256" key="9">
    <source>
        <dbReference type="ARBA" id="ARBA00023180"/>
    </source>
</evidence>
<comment type="similarity">
    <text evidence="2 10">Belongs to the peptidase S10 family.</text>
</comment>
<keyword evidence="6" id="KW-0732">Signal</keyword>
<dbReference type="InterPro" id="IPR033124">
    <property type="entry name" value="Ser_caboxypep_his_AS"/>
</dbReference>
<evidence type="ECO:0000256" key="4">
    <source>
        <dbReference type="ARBA" id="ARBA00022645"/>
    </source>
</evidence>
<evidence type="ECO:0000256" key="2">
    <source>
        <dbReference type="ARBA" id="ARBA00009431"/>
    </source>
</evidence>
<keyword evidence="9" id="KW-0325">Glycoprotein</keyword>
<comment type="caution">
    <text evidence="11">The sequence shown here is derived from an EMBL/GenBank/DDBJ whole genome shotgun (WGS) entry which is preliminary data.</text>
</comment>
<dbReference type="GO" id="GO:0006508">
    <property type="term" value="P:proteolysis"/>
    <property type="evidence" value="ECO:0007669"/>
    <property type="project" value="UniProtKB-KW"/>
</dbReference>
<evidence type="ECO:0000256" key="5">
    <source>
        <dbReference type="ARBA" id="ARBA00022670"/>
    </source>
</evidence>
<evidence type="ECO:0000256" key="8">
    <source>
        <dbReference type="ARBA" id="ARBA00023157"/>
    </source>
</evidence>
<evidence type="ECO:0000256" key="6">
    <source>
        <dbReference type="ARBA" id="ARBA00022729"/>
    </source>
</evidence>
<dbReference type="PRINTS" id="PR00724">
    <property type="entry name" value="CRBOXYPTASEC"/>
</dbReference>
<keyword evidence="4 10" id="KW-0121">Carboxypeptidase</keyword>
<comment type="subcellular location">
    <subcellularLocation>
        <location evidence="1">Secreted</location>
    </subcellularLocation>
</comment>
<dbReference type="InterPro" id="IPR029058">
    <property type="entry name" value="AB_hydrolase_fold"/>
</dbReference>
<evidence type="ECO:0000313" key="12">
    <source>
        <dbReference type="Proteomes" id="UP000593573"/>
    </source>
</evidence>
<keyword evidence="8" id="KW-1015">Disulfide bond</keyword>
<dbReference type="Proteomes" id="UP000593573">
    <property type="component" value="Unassembled WGS sequence"/>
</dbReference>
<keyword evidence="7 10" id="KW-0378">Hydrolase</keyword>
<evidence type="ECO:0000256" key="7">
    <source>
        <dbReference type="ARBA" id="ARBA00022801"/>
    </source>
</evidence>
<dbReference type="FunFam" id="3.40.50.11320:FF:000001">
    <property type="entry name" value="Carboxypeptidase"/>
    <property type="match status" value="1"/>
</dbReference>
<keyword evidence="3" id="KW-0964">Secreted</keyword>
<dbReference type="Gene3D" id="3.40.50.1820">
    <property type="entry name" value="alpha/beta hydrolase"/>
    <property type="match status" value="1"/>
</dbReference>
<dbReference type="PANTHER" id="PTHR11802:SF470">
    <property type="entry name" value="CARBOXYPEPTIDASE"/>
    <property type="match status" value="1"/>
</dbReference>
<keyword evidence="5 10" id="KW-0645">Protease</keyword>
<dbReference type="Gene3D" id="3.40.50.11320">
    <property type="match status" value="1"/>
</dbReference>
<evidence type="ECO:0000256" key="3">
    <source>
        <dbReference type="ARBA" id="ARBA00022525"/>
    </source>
</evidence>
<dbReference type="EC" id="3.4.16.-" evidence="10"/>
<dbReference type="GO" id="GO:0004185">
    <property type="term" value="F:serine-type carboxypeptidase activity"/>
    <property type="evidence" value="ECO:0007669"/>
    <property type="project" value="UniProtKB-UniRule"/>
</dbReference>
<evidence type="ECO:0000313" key="11">
    <source>
        <dbReference type="EMBL" id="MBA0648117.1"/>
    </source>
</evidence>
<dbReference type="FunFam" id="3.40.50.1820:FF:000573">
    <property type="entry name" value="Carboxypeptidase"/>
    <property type="match status" value="1"/>
</dbReference>
<dbReference type="PROSITE" id="PS00560">
    <property type="entry name" value="CARBOXYPEPT_SER_HIS"/>
    <property type="match status" value="1"/>
</dbReference>
<accession>A0A7J8UC93</accession>
<dbReference type="InterPro" id="IPR001563">
    <property type="entry name" value="Peptidase_S10"/>
</dbReference>
<dbReference type="AlphaFoldDB" id="A0A7J8UC93"/>
<dbReference type="SUPFAM" id="SSF53474">
    <property type="entry name" value="alpha/beta-Hydrolases"/>
    <property type="match status" value="2"/>
</dbReference>
<dbReference type="GO" id="GO:0005576">
    <property type="term" value="C:extracellular region"/>
    <property type="evidence" value="ECO:0007669"/>
    <property type="project" value="UniProtKB-SubCell"/>
</dbReference>
<protein>
    <recommendedName>
        <fullName evidence="10">Carboxypeptidase</fullName>
        <ecNumber evidence="10">3.4.16.-</ecNumber>
    </recommendedName>
</protein>
<evidence type="ECO:0000256" key="10">
    <source>
        <dbReference type="RuleBase" id="RU361156"/>
    </source>
</evidence>
<keyword evidence="12" id="KW-1185">Reference proteome</keyword>
<sequence length="648" mass="72583">MMELGPFRVEKDGKTLHRNEYAWNKGFVDKANDAAGNMYASMLPYAIPPQLRLTLYTNGDTDGALPLLCSKYAINKLGMRIKTAWYPWYIHGEVGGYAVGYQNLTFVTVRGAGHSVPSYQQAWALVLFSSFLNGKLPPSARSLHKLLSPEATMKVTIKYLLLVLSCYFTTFLISCKGNQIGNLNRLIESRKSPHPESWALLNDQEDSHNSPVYVGSQKGMMQSDKINALPRQPEGVDFDQYAGYVTVDPIADRALFYYFVESPQNSSDKPLVLWLNGGPGCSSLGYGAMLELGPFRVNKDGKTLYRNEYAWNKVANVIFLESPEGVGFSYSNDSSDYTKVGDKRTTKDSYVFLINWLERFPQYKRRDFFITGESYAGHYVPQLAYYILSRNKNTNQTVINLKGIAIGNAWIDDAICMKGMFDYLWTHALNSDETNEGINKYCNFVSEDSVSKKGDGEDNTIQCGKYLCQGFREMGFIDLYDIYAPQCNLSAIKPGSNGNIMNFDPCSGFHVKSYLNLAKVQAAFHAKATKWSGCSSVGWTDSPMSVLPEIRNLSREIRVWIYSGDTDGRVPVTSSRYAIKTLELPVETAWRPWYSNSEVGGYVVGYKGVVFTTVRGAGHTVPSYQPERALTMITSFLHGKLPPDVSPF</sequence>
<dbReference type="PROSITE" id="PS00131">
    <property type="entry name" value="CARBOXYPEPT_SER_SER"/>
    <property type="match status" value="1"/>
</dbReference>
<dbReference type="PANTHER" id="PTHR11802">
    <property type="entry name" value="SERINE PROTEASE FAMILY S10 SERINE CARBOXYPEPTIDASE"/>
    <property type="match status" value="1"/>
</dbReference>
<dbReference type="EMBL" id="JABFAB010000005">
    <property type="protein sequence ID" value="MBA0648117.1"/>
    <property type="molecule type" value="Genomic_DNA"/>
</dbReference>
<dbReference type="Gene3D" id="6.10.250.940">
    <property type="match status" value="1"/>
</dbReference>
<reference evidence="11 12" key="1">
    <citation type="journal article" date="2019" name="Genome Biol. Evol.">
        <title>Insights into the evolution of the New World diploid cottons (Gossypium, subgenus Houzingenia) based on genome sequencing.</title>
        <authorList>
            <person name="Grover C.E."/>
            <person name="Arick M.A. 2nd"/>
            <person name="Thrash A."/>
            <person name="Conover J.L."/>
            <person name="Sanders W.S."/>
            <person name="Peterson D.G."/>
            <person name="Frelichowski J.E."/>
            <person name="Scheffler J.A."/>
            <person name="Scheffler B.E."/>
            <person name="Wendel J.F."/>
        </authorList>
    </citation>
    <scope>NUCLEOTIDE SEQUENCE [LARGE SCALE GENOMIC DNA]</scope>
    <source>
        <strain evidence="11">57</strain>
        <tissue evidence="11">Leaf</tissue>
    </source>
</reference>
<dbReference type="InterPro" id="IPR018202">
    <property type="entry name" value="Ser_caboxypep_ser_AS"/>
</dbReference>
<dbReference type="Gene3D" id="3.40.50.12670">
    <property type="match status" value="1"/>
</dbReference>
<gene>
    <name evidence="11" type="ORF">Goklo_015900</name>
</gene>
<proteinExistence type="inferred from homology"/>
<evidence type="ECO:0000256" key="1">
    <source>
        <dbReference type="ARBA" id="ARBA00004613"/>
    </source>
</evidence>
<dbReference type="GO" id="GO:0005773">
    <property type="term" value="C:vacuole"/>
    <property type="evidence" value="ECO:0007669"/>
    <property type="project" value="TreeGrafter"/>
</dbReference>
<dbReference type="Pfam" id="PF00450">
    <property type="entry name" value="Peptidase_S10"/>
    <property type="match status" value="2"/>
</dbReference>
<name>A0A7J8UC93_9ROSI</name>
<organism evidence="11 12">
    <name type="scientific">Gossypium klotzschianum</name>
    <dbReference type="NCBI Taxonomy" id="34286"/>
    <lineage>
        <taxon>Eukaryota</taxon>
        <taxon>Viridiplantae</taxon>
        <taxon>Streptophyta</taxon>
        <taxon>Embryophyta</taxon>
        <taxon>Tracheophyta</taxon>
        <taxon>Spermatophyta</taxon>
        <taxon>Magnoliopsida</taxon>
        <taxon>eudicotyledons</taxon>
        <taxon>Gunneridae</taxon>
        <taxon>Pentapetalae</taxon>
        <taxon>rosids</taxon>
        <taxon>malvids</taxon>
        <taxon>Malvales</taxon>
        <taxon>Malvaceae</taxon>
        <taxon>Malvoideae</taxon>
        <taxon>Gossypium</taxon>
    </lineage>
</organism>
<dbReference type="OrthoDB" id="443318at2759"/>